<reference evidence="1" key="2">
    <citation type="submission" date="2025-08" db="UniProtKB">
        <authorList>
            <consortium name="Ensembl"/>
        </authorList>
    </citation>
    <scope>IDENTIFICATION</scope>
</reference>
<proteinExistence type="predicted"/>
<accession>A0AC11DHE4</accession>
<sequence length="145" mass="16582">MSFESVMLSNHLILCHPLLLPPSIFSSIRVFSNESVLCIRWPKYWNFCFNISPSNEYSGLLSFRMDWLDLLAVQGTLKSLLQHHSSKTSSLQLSAFLIVQLSHPYMTTGKTIALTTWTLVSKVMPLLFNTLSRLVITFRPRVSVF</sequence>
<organism evidence="1">
    <name type="scientific">Ovis aries</name>
    <name type="common">Sheep</name>
    <dbReference type="NCBI Taxonomy" id="9940"/>
    <lineage>
        <taxon>Eukaryota</taxon>
        <taxon>Metazoa</taxon>
        <taxon>Chordata</taxon>
        <taxon>Craniata</taxon>
        <taxon>Vertebrata</taxon>
        <taxon>Euteleostomi</taxon>
        <taxon>Mammalia</taxon>
        <taxon>Eutheria</taxon>
        <taxon>Laurasiatheria</taxon>
        <taxon>Artiodactyla</taxon>
        <taxon>Ruminantia</taxon>
        <taxon>Pecora</taxon>
        <taxon>Bovidae</taxon>
        <taxon>Caprinae</taxon>
        <taxon>Ovis</taxon>
    </lineage>
</organism>
<protein>
    <submittedName>
        <fullName evidence="1">Uncharacterized protein</fullName>
    </submittedName>
</protein>
<reference evidence="1" key="1">
    <citation type="submission" date="2020-11" db="EMBL/GenBank/DDBJ databases">
        <authorList>
            <person name="Davenport K.M."/>
            <person name="Bickhart D.M."/>
            <person name="Smith T.P.L."/>
            <person name="Murdoch B.M."/>
            <person name="Rosen B.D."/>
        </authorList>
    </citation>
    <scope>NUCLEOTIDE SEQUENCE [LARGE SCALE GENOMIC DNA]</scope>
    <source>
        <strain evidence="1">OAR_USU_Benz2616</strain>
    </source>
</reference>
<reference evidence="1" key="3">
    <citation type="submission" date="2025-09" db="UniProtKB">
        <authorList>
            <consortium name="Ensembl"/>
        </authorList>
    </citation>
    <scope>IDENTIFICATION</scope>
</reference>
<dbReference type="Ensembl" id="ENSOART00020051369.1">
    <property type="protein sequence ID" value="ENSOARP00020044796.1"/>
    <property type="gene ID" value="ENSOARG00020037678.1"/>
</dbReference>
<evidence type="ECO:0000313" key="1">
    <source>
        <dbReference type="Ensembl" id="ENSOARP00020044796.1"/>
    </source>
</evidence>
<name>A0AC11DHE4_SHEEP</name>